<dbReference type="Proteomes" id="UP000023152">
    <property type="component" value="Unassembled WGS sequence"/>
</dbReference>
<organism evidence="1 2">
    <name type="scientific">Reticulomyxa filosa</name>
    <dbReference type="NCBI Taxonomy" id="46433"/>
    <lineage>
        <taxon>Eukaryota</taxon>
        <taxon>Sar</taxon>
        <taxon>Rhizaria</taxon>
        <taxon>Retaria</taxon>
        <taxon>Foraminifera</taxon>
        <taxon>Monothalamids</taxon>
        <taxon>Reticulomyxidae</taxon>
        <taxon>Reticulomyxa</taxon>
    </lineage>
</organism>
<reference evidence="1 2" key="1">
    <citation type="journal article" date="2013" name="Curr. Biol.">
        <title>The Genome of the Foraminiferan Reticulomyxa filosa.</title>
        <authorList>
            <person name="Glockner G."/>
            <person name="Hulsmann N."/>
            <person name="Schleicher M."/>
            <person name="Noegel A.A."/>
            <person name="Eichinger L."/>
            <person name="Gallinger C."/>
            <person name="Pawlowski J."/>
            <person name="Sierra R."/>
            <person name="Euteneuer U."/>
            <person name="Pillet L."/>
            <person name="Moustafa A."/>
            <person name="Platzer M."/>
            <person name="Groth M."/>
            <person name="Szafranski K."/>
            <person name="Schliwa M."/>
        </authorList>
    </citation>
    <scope>NUCLEOTIDE SEQUENCE [LARGE SCALE GENOMIC DNA]</scope>
</reference>
<evidence type="ECO:0000313" key="2">
    <source>
        <dbReference type="Proteomes" id="UP000023152"/>
    </source>
</evidence>
<evidence type="ECO:0000313" key="1">
    <source>
        <dbReference type="EMBL" id="ETO12207.1"/>
    </source>
</evidence>
<protein>
    <submittedName>
        <fullName evidence="1">Uncharacterized protein</fullName>
    </submittedName>
</protein>
<keyword evidence="2" id="KW-1185">Reference proteome</keyword>
<dbReference type="EMBL" id="ASPP01021638">
    <property type="protein sequence ID" value="ETO12207.1"/>
    <property type="molecule type" value="Genomic_DNA"/>
</dbReference>
<sequence>MQKWFLQSECCPSVVALNVSSSMELCQQVVAFAPPRPKILVAVFFPAVFNFEFCFFERARANKNVFIVYVYPKKKKIFGRFEIMNGKDVRHPIHKQHLKKCMWVVNADESKRWLFLSHVNEDWICTFFSPITFIFCLQNVVKQQIYFLTDITCVQILR</sequence>
<accession>X6MFK7</accession>
<comment type="caution">
    <text evidence="1">The sequence shown here is derived from an EMBL/GenBank/DDBJ whole genome shotgun (WGS) entry which is preliminary data.</text>
</comment>
<proteinExistence type="predicted"/>
<gene>
    <name evidence="1" type="ORF">RFI_25167</name>
</gene>
<name>X6MFK7_RETFI</name>
<dbReference type="AlphaFoldDB" id="X6MFK7"/>